<name>A0A367W086_9PROT</name>
<dbReference type="PANTHER" id="PTHR30388">
    <property type="entry name" value="ALDEHYDE OXIDOREDUCTASE MOLYBDENUM COFACTOR ASSEMBLY PROTEIN"/>
    <property type="match status" value="1"/>
</dbReference>
<gene>
    <name evidence="3" type="ORF">TH19_19155</name>
</gene>
<dbReference type="InterPro" id="IPR003777">
    <property type="entry name" value="XdhC_CoxI"/>
</dbReference>
<evidence type="ECO:0000259" key="2">
    <source>
        <dbReference type="Pfam" id="PF13478"/>
    </source>
</evidence>
<dbReference type="RefSeq" id="WP_114103847.1">
    <property type="nucleotide sequence ID" value="NZ_JPWF01000015.1"/>
</dbReference>
<dbReference type="OrthoDB" id="9815497at2"/>
<dbReference type="InterPro" id="IPR052698">
    <property type="entry name" value="MoCofactor_Util/Proc"/>
</dbReference>
<proteinExistence type="predicted"/>
<dbReference type="InterPro" id="IPR027051">
    <property type="entry name" value="XdhC_Rossmann_dom"/>
</dbReference>
<dbReference type="Gene3D" id="3.40.50.720">
    <property type="entry name" value="NAD(P)-binding Rossmann-like Domain"/>
    <property type="match status" value="1"/>
</dbReference>
<dbReference type="Pfam" id="PF13478">
    <property type="entry name" value="XdhC_C"/>
    <property type="match status" value="1"/>
</dbReference>
<comment type="caution">
    <text evidence="3">The sequence shown here is derived from an EMBL/GenBank/DDBJ whole genome shotgun (WGS) entry which is preliminary data.</text>
</comment>
<reference evidence="3 4" key="1">
    <citation type="submission" date="2014-07" db="EMBL/GenBank/DDBJ databases">
        <title>Draft genome sequence of Thalassospira profundimaris 35.</title>
        <authorList>
            <person name="Lai Q."/>
            <person name="Shao Z."/>
        </authorList>
    </citation>
    <scope>NUCLEOTIDE SEQUENCE [LARGE SCALE GENOMIC DNA]</scope>
    <source>
        <strain evidence="3 4">35</strain>
    </source>
</reference>
<dbReference type="Pfam" id="PF02625">
    <property type="entry name" value="XdhC_CoxI"/>
    <property type="match status" value="1"/>
</dbReference>
<evidence type="ECO:0000259" key="1">
    <source>
        <dbReference type="Pfam" id="PF02625"/>
    </source>
</evidence>
<organism evidence="3 4">
    <name type="scientific">Thalassospira profundimaris</name>
    <dbReference type="NCBI Taxonomy" id="502049"/>
    <lineage>
        <taxon>Bacteria</taxon>
        <taxon>Pseudomonadati</taxon>
        <taxon>Pseudomonadota</taxon>
        <taxon>Alphaproteobacteria</taxon>
        <taxon>Rhodospirillales</taxon>
        <taxon>Thalassospiraceae</taxon>
        <taxon>Thalassospira</taxon>
    </lineage>
</organism>
<feature type="domain" description="XdhC- CoxI" evidence="1">
    <location>
        <begin position="18"/>
        <end position="81"/>
    </location>
</feature>
<protein>
    <submittedName>
        <fullName evidence="3">Xanthine dehydrogenase</fullName>
    </submittedName>
</protein>
<feature type="domain" description="XdhC Rossmann" evidence="2">
    <location>
        <begin position="173"/>
        <end position="312"/>
    </location>
</feature>
<accession>A0A367W086</accession>
<dbReference type="Proteomes" id="UP000253226">
    <property type="component" value="Unassembled WGS sequence"/>
</dbReference>
<sequence length="332" mass="36109">MNNHLSSMLSDWQKFRTSTQWVLGTVYLTEGSAYRKAGAMMLVNGNGQQFGLLSGGCLEADIMRNARKAMVTGKAVMLVYDGSDEDDLSFRLGIGCGGRVHIMLQPLLPGNDLGLADLHASLQRRQKGKYFQKIGDVCAYFEPDSTVSLEHASIEKRPDGDWLVTPILPEPHLLIIGGGMDARPVISLSHQLGWKTTLVDPRAANARREHFPNANVILRHLDDSLIAYIHENSVDASVLMAHSISLDAKALELLSRSSVRHVSALGPRHRFAELLMQAGLKEVDLPFDVASPAGLDIGGQLPESIALSILSGIHAVLFRKHSAAVARLQAAE</sequence>
<evidence type="ECO:0000313" key="3">
    <source>
        <dbReference type="EMBL" id="RCK32405.1"/>
    </source>
</evidence>
<dbReference type="EMBL" id="JPWF01000015">
    <property type="protein sequence ID" value="RCK32405.1"/>
    <property type="molecule type" value="Genomic_DNA"/>
</dbReference>
<dbReference type="AlphaFoldDB" id="A0A367W086"/>
<dbReference type="PANTHER" id="PTHR30388:SF4">
    <property type="entry name" value="MOLYBDENUM COFACTOR INSERTION CHAPERONE PAOD"/>
    <property type="match status" value="1"/>
</dbReference>
<evidence type="ECO:0000313" key="4">
    <source>
        <dbReference type="Proteomes" id="UP000253226"/>
    </source>
</evidence>